<gene>
    <name evidence="2" type="primary">ORF223236</name>
</gene>
<name>A0A0B7C731_9EUPU</name>
<protein>
    <submittedName>
        <fullName evidence="2">Uncharacterized protein</fullName>
    </submittedName>
</protein>
<proteinExistence type="predicted"/>
<organism evidence="2">
    <name type="scientific">Arion vulgaris</name>
    <dbReference type="NCBI Taxonomy" id="1028688"/>
    <lineage>
        <taxon>Eukaryota</taxon>
        <taxon>Metazoa</taxon>
        <taxon>Spiralia</taxon>
        <taxon>Lophotrochozoa</taxon>
        <taxon>Mollusca</taxon>
        <taxon>Gastropoda</taxon>
        <taxon>Heterobranchia</taxon>
        <taxon>Euthyneura</taxon>
        <taxon>Panpulmonata</taxon>
        <taxon>Eupulmonata</taxon>
        <taxon>Stylommatophora</taxon>
        <taxon>Helicina</taxon>
        <taxon>Arionoidea</taxon>
        <taxon>Arionidae</taxon>
        <taxon>Arion</taxon>
    </lineage>
</organism>
<accession>A0A0B7C731</accession>
<dbReference type="EMBL" id="HACG01053379">
    <property type="protein sequence ID" value="CEL00250.1"/>
    <property type="molecule type" value="Transcribed_RNA"/>
</dbReference>
<feature type="region of interest" description="Disordered" evidence="1">
    <location>
        <begin position="1"/>
        <end position="67"/>
    </location>
</feature>
<sequence length="83" mass="9970">STLYHLSVKDKEGVGDGTKKEEENTEEESRKKKDNKRIDEVDKWRQEGRRKMNTNMSFHKLKESENIEENFLIKEMKDRKPQS</sequence>
<feature type="non-terminal residue" evidence="2">
    <location>
        <position position="1"/>
    </location>
</feature>
<feature type="compositionally biased region" description="Basic and acidic residues" evidence="1">
    <location>
        <begin position="7"/>
        <end position="50"/>
    </location>
</feature>
<feature type="non-terminal residue" evidence="2">
    <location>
        <position position="83"/>
    </location>
</feature>
<reference evidence="2" key="1">
    <citation type="submission" date="2014-12" db="EMBL/GenBank/DDBJ databases">
        <title>Insight into the proteome of Arion vulgaris.</title>
        <authorList>
            <person name="Aradska J."/>
            <person name="Bulat T."/>
            <person name="Smidak R."/>
            <person name="Sarate P."/>
            <person name="Gangsoo J."/>
            <person name="Sialana F."/>
            <person name="Bilban M."/>
            <person name="Lubec G."/>
        </authorList>
    </citation>
    <scope>NUCLEOTIDE SEQUENCE</scope>
    <source>
        <tissue evidence="2">Skin</tissue>
    </source>
</reference>
<dbReference type="AlphaFoldDB" id="A0A0B7C731"/>
<evidence type="ECO:0000256" key="1">
    <source>
        <dbReference type="SAM" id="MobiDB-lite"/>
    </source>
</evidence>
<evidence type="ECO:0000313" key="2">
    <source>
        <dbReference type="EMBL" id="CEL00250.1"/>
    </source>
</evidence>